<reference evidence="6 7" key="1">
    <citation type="journal article" date="2023" name="G3 (Bethesda)">
        <title>A chromosome-length genome assembly and annotation of blackberry (Rubus argutus, cv. 'Hillquist').</title>
        <authorList>
            <person name="Bruna T."/>
            <person name="Aryal R."/>
            <person name="Dudchenko O."/>
            <person name="Sargent D.J."/>
            <person name="Mead D."/>
            <person name="Buti M."/>
            <person name="Cavallini A."/>
            <person name="Hytonen T."/>
            <person name="Andres J."/>
            <person name="Pham M."/>
            <person name="Weisz D."/>
            <person name="Mascagni F."/>
            <person name="Usai G."/>
            <person name="Natali L."/>
            <person name="Bassil N."/>
            <person name="Fernandez G.E."/>
            <person name="Lomsadze A."/>
            <person name="Armour M."/>
            <person name="Olukolu B."/>
            <person name="Poorten T."/>
            <person name="Britton C."/>
            <person name="Davik J."/>
            <person name="Ashrafi H."/>
            <person name="Aiden E.L."/>
            <person name="Borodovsky M."/>
            <person name="Worthington M."/>
        </authorList>
    </citation>
    <scope>NUCLEOTIDE SEQUENCE [LARGE SCALE GENOMIC DNA]</scope>
    <source>
        <strain evidence="6">PI 553951</strain>
    </source>
</reference>
<evidence type="ECO:0000256" key="4">
    <source>
        <dbReference type="PROSITE-ProRule" id="PRU00146"/>
    </source>
</evidence>
<organism evidence="6 7">
    <name type="scientific">Rubus argutus</name>
    <name type="common">Southern blackberry</name>
    <dbReference type="NCBI Taxonomy" id="59490"/>
    <lineage>
        <taxon>Eukaryota</taxon>
        <taxon>Viridiplantae</taxon>
        <taxon>Streptophyta</taxon>
        <taxon>Embryophyta</taxon>
        <taxon>Tracheophyta</taxon>
        <taxon>Spermatophyta</taxon>
        <taxon>Magnoliopsida</taxon>
        <taxon>eudicotyledons</taxon>
        <taxon>Gunneridae</taxon>
        <taxon>Pentapetalae</taxon>
        <taxon>rosids</taxon>
        <taxon>fabids</taxon>
        <taxon>Rosales</taxon>
        <taxon>Rosaceae</taxon>
        <taxon>Rosoideae</taxon>
        <taxon>Rosoideae incertae sedis</taxon>
        <taxon>Rubus</taxon>
    </lineage>
</organism>
<dbReference type="InterPro" id="IPR042011">
    <property type="entry name" value="ATX3/4/5_PHD"/>
</dbReference>
<accession>A0AAW1VTI1</accession>
<dbReference type="Pfam" id="PF00628">
    <property type="entry name" value="PHD"/>
    <property type="match status" value="1"/>
</dbReference>
<evidence type="ECO:0000259" key="5">
    <source>
        <dbReference type="PROSITE" id="PS50016"/>
    </source>
</evidence>
<dbReference type="PROSITE" id="PS50016">
    <property type="entry name" value="ZF_PHD_2"/>
    <property type="match status" value="2"/>
</dbReference>
<dbReference type="AlphaFoldDB" id="A0AAW1VTI1"/>
<feature type="domain" description="PHD-type" evidence="5">
    <location>
        <begin position="22"/>
        <end position="78"/>
    </location>
</feature>
<keyword evidence="3" id="KW-0862">Zinc</keyword>
<gene>
    <name evidence="6" type="ORF">M0R45_034164</name>
</gene>
<evidence type="ECO:0000313" key="6">
    <source>
        <dbReference type="EMBL" id="KAK9910193.1"/>
    </source>
</evidence>
<dbReference type="CDD" id="cd15495">
    <property type="entry name" value="PHD_ATX3_4_5_like"/>
    <property type="match status" value="1"/>
</dbReference>
<dbReference type="Proteomes" id="UP001457282">
    <property type="component" value="Unassembled WGS sequence"/>
</dbReference>
<dbReference type="PROSITE" id="PS01359">
    <property type="entry name" value="ZF_PHD_1"/>
    <property type="match status" value="2"/>
</dbReference>
<dbReference type="EMBL" id="JBEDUW010000007">
    <property type="protein sequence ID" value="KAK9910193.1"/>
    <property type="molecule type" value="Genomic_DNA"/>
</dbReference>
<dbReference type="Gene3D" id="3.30.40.10">
    <property type="entry name" value="Zinc/RING finger domain, C3HC4 (zinc finger)"/>
    <property type="match status" value="2"/>
</dbReference>
<dbReference type="InterPro" id="IPR019787">
    <property type="entry name" value="Znf_PHD-finger"/>
</dbReference>
<feature type="domain" description="PHD-type" evidence="5">
    <location>
        <begin position="158"/>
        <end position="209"/>
    </location>
</feature>
<dbReference type="CDD" id="cd15517">
    <property type="entry name" value="PHD_TCF19_like"/>
    <property type="match status" value="1"/>
</dbReference>
<evidence type="ECO:0000313" key="7">
    <source>
        <dbReference type="Proteomes" id="UP001457282"/>
    </source>
</evidence>
<dbReference type="SUPFAM" id="SSF57903">
    <property type="entry name" value="FYVE/PHD zinc finger"/>
    <property type="match status" value="2"/>
</dbReference>
<dbReference type="InterPro" id="IPR019786">
    <property type="entry name" value="Zinc_finger_PHD-type_CS"/>
</dbReference>
<dbReference type="SMART" id="SM00249">
    <property type="entry name" value="PHD"/>
    <property type="match status" value="2"/>
</dbReference>
<evidence type="ECO:0000256" key="1">
    <source>
        <dbReference type="ARBA" id="ARBA00022723"/>
    </source>
</evidence>
<evidence type="ECO:0000256" key="2">
    <source>
        <dbReference type="ARBA" id="ARBA00022771"/>
    </source>
</evidence>
<sequence length="313" mass="36026">MKGSVSEIQVLCKHCAKLKKLKQYCGICKKIWHHSDGGDWVCCDGCNVWVHAECDKISSKFFKDLEHIDYYCPDCKKKSKCEQKGRHVTVVCNGMEGTYVQNLHMVVCQCGFCGYVKVKATMLPLKQWIAEHNEHGDKQRLLGSLQEKYEPVNAKWTSERCAICRWVDDWEDNKMIICNRCQIAVHQECYGAKDVQDFTSWVCRACETPDVIRECCLCPVKGGALKPTDVDTLWNLLWNPSNSTHYFFEALCNLYADSWFLHHMLQMCHAFSCNLCIKSGLQHGVALFREERETKNNEVYIAPCTGPQIQMLL</sequence>
<keyword evidence="2 4" id="KW-0863">Zinc-finger</keyword>
<dbReference type="PANTHER" id="PTHR13793:SF92">
    <property type="entry name" value="HISTONE-LYSINE N-METHYLTRANSFERASE ATX3"/>
    <property type="match status" value="1"/>
</dbReference>
<dbReference type="GO" id="GO:0006357">
    <property type="term" value="P:regulation of transcription by RNA polymerase II"/>
    <property type="evidence" value="ECO:0007669"/>
    <property type="project" value="TreeGrafter"/>
</dbReference>
<dbReference type="GO" id="GO:0008270">
    <property type="term" value="F:zinc ion binding"/>
    <property type="evidence" value="ECO:0007669"/>
    <property type="project" value="UniProtKB-KW"/>
</dbReference>
<comment type="caution">
    <text evidence="6">The sequence shown here is derived from an EMBL/GenBank/DDBJ whole genome shotgun (WGS) entry which is preliminary data.</text>
</comment>
<dbReference type="Pfam" id="PF13831">
    <property type="entry name" value="PHD_2"/>
    <property type="match status" value="1"/>
</dbReference>
<name>A0AAW1VTI1_RUBAR</name>
<dbReference type="InterPro" id="IPR011011">
    <property type="entry name" value="Znf_FYVE_PHD"/>
</dbReference>
<protein>
    <recommendedName>
        <fullName evidence="5">PHD-type domain-containing protein</fullName>
    </recommendedName>
</protein>
<evidence type="ECO:0000256" key="3">
    <source>
        <dbReference type="ARBA" id="ARBA00022833"/>
    </source>
</evidence>
<dbReference type="InterPro" id="IPR013083">
    <property type="entry name" value="Znf_RING/FYVE/PHD"/>
</dbReference>
<dbReference type="InterPro" id="IPR050701">
    <property type="entry name" value="Histone_Mod_Regulator"/>
</dbReference>
<proteinExistence type="predicted"/>
<dbReference type="PANTHER" id="PTHR13793">
    <property type="entry name" value="PHD FINGER PROTEINS"/>
    <property type="match status" value="1"/>
</dbReference>
<keyword evidence="1" id="KW-0479">Metal-binding</keyword>
<keyword evidence="7" id="KW-1185">Reference proteome</keyword>
<dbReference type="InterPro" id="IPR001965">
    <property type="entry name" value="Znf_PHD"/>
</dbReference>